<sequence length="189" mass="21551">MDLAHYRLLLPLRHEERDVYRPWSAFLPGGMDARDQLRNSDLEDLRHRALEAGQDMTGWDTCRGAVSEDFVHTFREALEGFAPPQATWTLARWRGYRHDQADATRVTLRGLDCSQQVRDLDGAMTSIAELGMPEFMWSSTRQFGWGAPLYPDWGVLSVAAEDYIRHIAPRGFETFSVPRDAVLPDNLGD</sequence>
<keyword evidence="2" id="KW-1185">Reference proteome</keyword>
<evidence type="ECO:0000313" key="2">
    <source>
        <dbReference type="Proteomes" id="UP000277871"/>
    </source>
</evidence>
<accession>A0A3L9L4X5</accession>
<reference evidence="1 2" key="1">
    <citation type="submission" date="2018-10" db="EMBL/GenBank/DDBJ databases">
        <title>Kocuria tytonicola, new bacteria from the preen glands of American barn owls (Tyto furcata).</title>
        <authorList>
            <person name="Braun M.S."/>
            <person name="Wang E."/>
            <person name="Zimmermann S."/>
            <person name="Boutin S."/>
            <person name="Wagner H."/>
            <person name="Wink M."/>
        </authorList>
    </citation>
    <scope>NUCLEOTIDE SEQUENCE [LARGE SCALE GENOMIC DNA]</scope>
    <source>
        <strain evidence="1 2">473</strain>
    </source>
</reference>
<protein>
    <submittedName>
        <fullName evidence="1">Uncharacterized protein</fullName>
    </submittedName>
</protein>
<proteinExistence type="predicted"/>
<dbReference type="AlphaFoldDB" id="A0A3L9L4X5"/>
<evidence type="ECO:0000313" key="1">
    <source>
        <dbReference type="EMBL" id="RLY93840.1"/>
    </source>
</evidence>
<dbReference type="Proteomes" id="UP000277871">
    <property type="component" value="Unassembled WGS sequence"/>
</dbReference>
<gene>
    <name evidence="1" type="ORF">EAE32_00900</name>
</gene>
<dbReference type="RefSeq" id="WP_121863876.1">
    <property type="nucleotide sequence ID" value="NZ_RDEX01000001.1"/>
</dbReference>
<organism evidence="1 2">
    <name type="scientific">Kocuria tytonicola</name>
    <dbReference type="NCBI Taxonomy" id="2055946"/>
    <lineage>
        <taxon>Bacteria</taxon>
        <taxon>Bacillati</taxon>
        <taxon>Actinomycetota</taxon>
        <taxon>Actinomycetes</taxon>
        <taxon>Micrococcales</taxon>
        <taxon>Micrococcaceae</taxon>
        <taxon>Kocuria</taxon>
    </lineage>
</organism>
<comment type="caution">
    <text evidence="1">The sequence shown here is derived from an EMBL/GenBank/DDBJ whole genome shotgun (WGS) entry which is preliminary data.</text>
</comment>
<name>A0A3L9L4X5_9MICC</name>
<dbReference type="EMBL" id="RDEX01000001">
    <property type="protein sequence ID" value="RLY93840.1"/>
    <property type="molecule type" value="Genomic_DNA"/>
</dbReference>